<reference evidence="5 6" key="1">
    <citation type="journal article" date="2011" name="J. Bacteriol.">
        <title>Draft genome sequence of the polycyclic aromatic hydrocarbon-degrading, genetically engineered bioluminescent bioreporter Pseudomonas fluorescens HK44.</title>
        <authorList>
            <person name="Chauhan A."/>
            <person name="Layton A.C."/>
            <person name="Williams D.E."/>
            <person name="Smartt A.E."/>
            <person name="Ripp S."/>
            <person name="Karpinets T.V."/>
            <person name="Brown S.D."/>
            <person name="Sayler G.S."/>
        </authorList>
    </citation>
    <scope>NUCLEOTIDE SEQUENCE [LARGE SCALE GENOMIC DNA]</scope>
    <source>
        <strain evidence="5 6">HK44</strain>
    </source>
</reference>
<dbReference type="PATRIC" id="fig|1042209.11.peg.1320"/>
<evidence type="ECO:0000256" key="2">
    <source>
        <dbReference type="ARBA" id="ARBA00022803"/>
    </source>
</evidence>
<keyword evidence="2 3" id="KW-0802">TPR repeat</keyword>
<dbReference type="EMBL" id="AFOY02000005">
    <property type="protein sequence ID" value="EXF95638.1"/>
    <property type="molecule type" value="Genomic_DNA"/>
</dbReference>
<accession>A0A010SY02</accession>
<dbReference type="Proteomes" id="UP000022611">
    <property type="component" value="Unassembled WGS sequence"/>
</dbReference>
<evidence type="ECO:0000256" key="1">
    <source>
        <dbReference type="ARBA" id="ARBA00022737"/>
    </source>
</evidence>
<evidence type="ECO:0000256" key="3">
    <source>
        <dbReference type="PROSITE-ProRule" id="PRU00339"/>
    </source>
</evidence>
<dbReference type="InterPro" id="IPR019734">
    <property type="entry name" value="TPR_rpt"/>
</dbReference>
<evidence type="ECO:0008006" key="7">
    <source>
        <dbReference type="Google" id="ProtNLM"/>
    </source>
</evidence>
<dbReference type="Pfam" id="PF13432">
    <property type="entry name" value="TPR_16"/>
    <property type="match status" value="3"/>
</dbReference>
<evidence type="ECO:0000313" key="5">
    <source>
        <dbReference type="EMBL" id="EXF95638.1"/>
    </source>
</evidence>
<evidence type="ECO:0000313" key="6">
    <source>
        <dbReference type="Proteomes" id="UP000022611"/>
    </source>
</evidence>
<gene>
    <name evidence="5" type="ORF">HK44_023870</name>
</gene>
<organism evidence="5 6">
    <name type="scientific">Pseudomonas fluorescens HK44</name>
    <dbReference type="NCBI Taxonomy" id="1042209"/>
    <lineage>
        <taxon>Bacteria</taxon>
        <taxon>Pseudomonadati</taxon>
        <taxon>Pseudomonadota</taxon>
        <taxon>Gammaproteobacteria</taxon>
        <taxon>Pseudomonadales</taxon>
        <taxon>Pseudomonadaceae</taxon>
        <taxon>Pseudomonas</taxon>
    </lineage>
</organism>
<dbReference type="PANTHER" id="PTHR45586">
    <property type="entry name" value="TPR REPEAT-CONTAINING PROTEIN PA4667"/>
    <property type="match status" value="1"/>
</dbReference>
<keyword evidence="4" id="KW-0732">Signal</keyword>
<name>A0A010SY02_PSEFL</name>
<feature type="chain" id="PRO_5001458085" description="TPR repeat-containing protein" evidence="4">
    <location>
        <begin position="22"/>
        <end position="574"/>
    </location>
</feature>
<dbReference type="Gene3D" id="1.25.40.10">
    <property type="entry name" value="Tetratricopeptide repeat domain"/>
    <property type="match status" value="4"/>
</dbReference>
<dbReference type="OrthoDB" id="9766710at2"/>
<sequence>MNRSSALLLAFVFLSGCQALAPVSPSGIPPVEGSTKAPEKPKVYSSFSEDTIFSLLSAELAGQRNRFDIALDNYVTQAVNTQDPGISERAFRIAEYLGADQAALDSSLIWAKNAPNDLEAQRAAAVQLARAGRYDDSMTYMEKVLQGKGDTHFDFLALSAADTDQDTRNGLMKSFDRLLLRHPKNGQLIFGKALLLQQDGDAKGALTLLEKNPPQAGEIAPILLRARLLQSLNRGNEALPLLEKSIRKYPDDKRLRLTYARLLVEQDRMDDAKEQFSSLVQQYPEDDELRYSLALVCLEAKAWNEAKGYLEDLIARESHVDSAHLNLGRIAEERNDPQGALIEYALVGPGNDYLPAQLRQSDILINNGRTAEAQSRLARARDEQPDYTIQLYLIEAETLSANKQDDRAWAVLDAALKQYPDDLNLLYTRAMLAEKRNDLAQMEKDLRLIIKRDPDNAMALNALGYTLSDRTTRYAEAKALIEHAHQLNPEDPAVLDSLGWVNFRLGNLDVAERYLRQALERFPDQEVAAHLGEVLWANGKQREAKQIWGKFLKEQPDSPTLRSTIKRLTGSETL</sequence>
<dbReference type="PROSITE" id="PS50005">
    <property type="entry name" value="TPR"/>
    <property type="match status" value="1"/>
</dbReference>
<dbReference type="SMART" id="SM00028">
    <property type="entry name" value="TPR"/>
    <property type="match status" value="6"/>
</dbReference>
<dbReference type="Pfam" id="PF14559">
    <property type="entry name" value="TPR_19"/>
    <property type="match status" value="1"/>
</dbReference>
<keyword evidence="1" id="KW-0677">Repeat</keyword>
<protein>
    <recommendedName>
        <fullName evidence="7">TPR repeat-containing protein</fullName>
    </recommendedName>
</protein>
<feature type="signal peptide" evidence="4">
    <location>
        <begin position="1"/>
        <end position="21"/>
    </location>
</feature>
<dbReference type="AlphaFoldDB" id="A0A010SY02"/>
<evidence type="ECO:0000256" key="4">
    <source>
        <dbReference type="SAM" id="SignalP"/>
    </source>
</evidence>
<dbReference type="PROSITE" id="PS51257">
    <property type="entry name" value="PROKAR_LIPOPROTEIN"/>
    <property type="match status" value="1"/>
</dbReference>
<dbReference type="HOGENOM" id="CLU_007251_4_0_6"/>
<proteinExistence type="predicted"/>
<dbReference type="InterPro" id="IPR051012">
    <property type="entry name" value="CellSynth/LPSAsmb/PSIAsmb"/>
</dbReference>
<dbReference type="PANTHER" id="PTHR45586:SF1">
    <property type="entry name" value="LIPOPOLYSACCHARIDE ASSEMBLY PROTEIN B"/>
    <property type="match status" value="1"/>
</dbReference>
<comment type="caution">
    <text evidence="5">The sequence shown here is derived from an EMBL/GenBank/DDBJ whole genome shotgun (WGS) entry which is preliminary data.</text>
</comment>
<dbReference type="InterPro" id="IPR011990">
    <property type="entry name" value="TPR-like_helical_dom_sf"/>
</dbReference>
<feature type="repeat" description="TPR" evidence="3">
    <location>
        <begin position="492"/>
        <end position="525"/>
    </location>
</feature>
<dbReference type="SUPFAM" id="SSF48452">
    <property type="entry name" value="TPR-like"/>
    <property type="match status" value="3"/>
</dbReference>
<dbReference type="RefSeq" id="WP_019693631.1">
    <property type="nucleotide sequence ID" value="NZ_AFOY02000005.1"/>
</dbReference>
<dbReference type="eggNOG" id="COG0457">
    <property type="taxonomic scope" value="Bacteria"/>
</dbReference>